<feature type="compositionally biased region" description="Polar residues" evidence="7">
    <location>
        <begin position="379"/>
        <end position="403"/>
    </location>
</feature>
<feature type="compositionally biased region" description="Basic and acidic residues" evidence="7">
    <location>
        <begin position="284"/>
        <end position="296"/>
    </location>
</feature>
<keyword evidence="3 5" id="KW-0371">Homeobox</keyword>
<dbReference type="InterPro" id="IPR051775">
    <property type="entry name" value="Homeobox_domain"/>
</dbReference>
<organism evidence="9 10">
    <name type="scientific">Cladophialophora carrionii CBS 160.54</name>
    <dbReference type="NCBI Taxonomy" id="1279043"/>
    <lineage>
        <taxon>Eukaryota</taxon>
        <taxon>Fungi</taxon>
        <taxon>Dikarya</taxon>
        <taxon>Ascomycota</taxon>
        <taxon>Pezizomycotina</taxon>
        <taxon>Eurotiomycetes</taxon>
        <taxon>Chaetothyriomycetidae</taxon>
        <taxon>Chaetothyriales</taxon>
        <taxon>Herpotrichiellaceae</taxon>
        <taxon>Cladophialophora</taxon>
    </lineage>
</organism>
<dbReference type="CDD" id="cd00086">
    <property type="entry name" value="homeodomain"/>
    <property type="match status" value="1"/>
</dbReference>
<feature type="compositionally biased region" description="Polar residues" evidence="7">
    <location>
        <begin position="299"/>
        <end position="316"/>
    </location>
</feature>
<dbReference type="VEuPathDB" id="FungiDB:G647_08323"/>
<feature type="compositionally biased region" description="Basic and acidic residues" evidence="7">
    <location>
        <begin position="496"/>
        <end position="516"/>
    </location>
</feature>
<evidence type="ECO:0000259" key="8">
    <source>
        <dbReference type="PROSITE" id="PS50071"/>
    </source>
</evidence>
<protein>
    <recommendedName>
        <fullName evidence="8">Homeobox domain-containing protein</fullName>
    </recommendedName>
</protein>
<evidence type="ECO:0000256" key="3">
    <source>
        <dbReference type="ARBA" id="ARBA00023155"/>
    </source>
</evidence>
<proteinExistence type="predicted"/>
<dbReference type="SUPFAM" id="SSF46689">
    <property type="entry name" value="Homeodomain-like"/>
    <property type="match status" value="1"/>
</dbReference>
<evidence type="ECO:0000256" key="6">
    <source>
        <dbReference type="RuleBase" id="RU000682"/>
    </source>
</evidence>
<dbReference type="PROSITE" id="PS50071">
    <property type="entry name" value="HOMEOBOX_2"/>
    <property type="match status" value="1"/>
</dbReference>
<feature type="region of interest" description="Disordered" evidence="7">
    <location>
        <begin position="364"/>
        <end position="517"/>
    </location>
</feature>
<keyword evidence="4 5" id="KW-0539">Nucleus</keyword>
<feature type="domain" description="Homeobox" evidence="8">
    <location>
        <begin position="40"/>
        <end position="100"/>
    </location>
</feature>
<sequence length="534" mass="57822">MGEDAQNTTEAATAAPQHAHYAFQIHPTNMSPSALAGGAAGVKAKRRRTSPQDHAILEAAYQKNSKPDKVQRAQIVSQVSLGEKEVQIWFQNRRQNDRRRSKPLEPHELVAHLRNSTASPSLAQRSSSPSPEDSTLSQSHANASLAPAESINRPASRASSIHDLLNPTRVDEVNPKHSTQGTSDEPTLPSSIESNSTPATENESVNGAQEDASKDVDRLSETSSGHGSARKRNHDEMAGLKSPSSDLRGERPTGETGRSKEPLARTSSYVRLAMTVDGAVKVRTRQEDTPSPEKPRPSPSTAQIRASTPMSRSKSLLSVVDVHRDGSHGTGSRAVGAGFGRSRDARTWEFYCDSKTKDALSKQAEAETAGSAVSAINLIRSNSFKSRAQALSPSLSKTNARLTSSKEKKPRLSRAKSSLGRLQGLKPPAEPVDEGDKAHQGQGRSPSGDSDKENWAPGTRLSEHALRRTQPSGRQRPILQENEEMTFPDASSSQKRRNEEADRRLSPTKEKAKGEEMDCVQGLLSLSQGAWTMK</sequence>
<dbReference type="Proteomes" id="UP000030678">
    <property type="component" value="Unassembled WGS sequence"/>
</dbReference>
<feature type="compositionally biased region" description="Low complexity" evidence="7">
    <location>
        <begin position="116"/>
        <end position="139"/>
    </location>
</feature>
<dbReference type="OrthoDB" id="6159439at2759"/>
<evidence type="ECO:0000313" key="9">
    <source>
        <dbReference type="EMBL" id="ETI20289.1"/>
    </source>
</evidence>
<feature type="compositionally biased region" description="Polar residues" evidence="7">
    <location>
        <begin position="176"/>
        <end position="207"/>
    </location>
</feature>
<dbReference type="PANTHER" id="PTHR24323">
    <property type="entry name" value="CEH-10 HOMEODOMAIN-CONTAINING HOMOLOG"/>
    <property type="match status" value="1"/>
</dbReference>
<evidence type="ECO:0000256" key="7">
    <source>
        <dbReference type="SAM" id="MobiDB-lite"/>
    </source>
</evidence>
<feature type="compositionally biased region" description="Basic and acidic residues" evidence="7">
    <location>
        <begin position="211"/>
        <end position="220"/>
    </location>
</feature>
<name>V9D054_9EURO</name>
<dbReference type="SMART" id="SM00389">
    <property type="entry name" value="HOX"/>
    <property type="match status" value="1"/>
</dbReference>
<dbReference type="AlphaFoldDB" id="V9D054"/>
<feature type="compositionally biased region" description="Basic and acidic residues" evidence="7">
    <location>
        <begin position="102"/>
        <end position="111"/>
    </location>
</feature>
<feature type="region of interest" description="Disordered" evidence="7">
    <location>
        <begin position="29"/>
        <end position="53"/>
    </location>
</feature>
<evidence type="ECO:0000256" key="2">
    <source>
        <dbReference type="ARBA" id="ARBA00023125"/>
    </source>
</evidence>
<feature type="DNA-binding region" description="Homeobox" evidence="5">
    <location>
        <begin position="42"/>
        <end position="101"/>
    </location>
</feature>
<dbReference type="InterPro" id="IPR017970">
    <property type="entry name" value="Homeobox_CS"/>
</dbReference>
<keyword evidence="2 5" id="KW-0238">DNA-binding</keyword>
<comment type="subcellular location">
    <subcellularLocation>
        <location evidence="1 5 6">Nucleus</location>
    </subcellularLocation>
</comment>
<gene>
    <name evidence="9" type="ORF">G647_08323</name>
</gene>
<evidence type="ECO:0000256" key="4">
    <source>
        <dbReference type="ARBA" id="ARBA00023242"/>
    </source>
</evidence>
<dbReference type="GO" id="GO:0000981">
    <property type="term" value="F:DNA-binding transcription factor activity, RNA polymerase II-specific"/>
    <property type="evidence" value="ECO:0007669"/>
    <property type="project" value="InterPro"/>
</dbReference>
<dbReference type="GO" id="GO:0005634">
    <property type="term" value="C:nucleus"/>
    <property type="evidence" value="ECO:0007669"/>
    <property type="project" value="UniProtKB-SubCell"/>
</dbReference>
<evidence type="ECO:0000256" key="5">
    <source>
        <dbReference type="PROSITE-ProRule" id="PRU00108"/>
    </source>
</evidence>
<feature type="compositionally biased region" description="Basic and acidic residues" evidence="7">
    <location>
        <begin position="247"/>
        <end position="263"/>
    </location>
</feature>
<reference evidence="9 10" key="1">
    <citation type="submission" date="2013-03" db="EMBL/GenBank/DDBJ databases">
        <title>The Genome Sequence of Cladophialophora carrionii CBS 160.54.</title>
        <authorList>
            <consortium name="The Broad Institute Genomics Platform"/>
            <person name="Cuomo C."/>
            <person name="de Hoog S."/>
            <person name="Gorbushina A."/>
            <person name="Walker B."/>
            <person name="Young S.K."/>
            <person name="Zeng Q."/>
            <person name="Gargeya S."/>
            <person name="Fitzgerald M."/>
            <person name="Haas B."/>
            <person name="Abouelleil A."/>
            <person name="Allen A.W."/>
            <person name="Alvarado L."/>
            <person name="Arachchi H.M."/>
            <person name="Berlin A.M."/>
            <person name="Chapman S.B."/>
            <person name="Gainer-Dewar J."/>
            <person name="Goldberg J."/>
            <person name="Griggs A."/>
            <person name="Gujja S."/>
            <person name="Hansen M."/>
            <person name="Howarth C."/>
            <person name="Imamovic A."/>
            <person name="Ireland A."/>
            <person name="Larimer J."/>
            <person name="McCowan C."/>
            <person name="Murphy C."/>
            <person name="Pearson M."/>
            <person name="Poon T.W."/>
            <person name="Priest M."/>
            <person name="Roberts A."/>
            <person name="Saif S."/>
            <person name="Shea T."/>
            <person name="Sisk P."/>
            <person name="Sykes S."/>
            <person name="Wortman J."/>
            <person name="Nusbaum C."/>
            <person name="Birren B."/>
        </authorList>
    </citation>
    <scope>NUCLEOTIDE SEQUENCE [LARGE SCALE GENOMIC DNA]</scope>
    <source>
        <strain evidence="9 10">CBS 160.54</strain>
    </source>
</reference>
<dbReference type="EMBL" id="KB822708">
    <property type="protein sequence ID" value="ETI20289.1"/>
    <property type="molecule type" value="Genomic_DNA"/>
</dbReference>
<dbReference type="PROSITE" id="PS00027">
    <property type="entry name" value="HOMEOBOX_1"/>
    <property type="match status" value="1"/>
</dbReference>
<dbReference type="GO" id="GO:0000976">
    <property type="term" value="F:transcription cis-regulatory region binding"/>
    <property type="evidence" value="ECO:0007669"/>
    <property type="project" value="TreeGrafter"/>
</dbReference>
<dbReference type="InterPro" id="IPR009057">
    <property type="entry name" value="Homeodomain-like_sf"/>
</dbReference>
<feature type="region of interest" description="Disordered" evidence="7">
    <location>
        <begin position="91"/>
        <end position="339"/>
    </location>
</feature>
<dbReference type="RefSeq" id="XP_008730857.1">
    <property type="nucleotide sequence ID" value="XM_008732635.1"/>
</dbReference>
<dbReference type="InterPro" id="IPR001356">
    <property type="entry name" value="HD"/>
</dbReference>
<dbReference type="Pfam" id="PF00046">
    <property type="entry name" value="Homeodomain"/>
    <property type="match status" value="1"/>
</dbReference>
<dbReference type="HOGENOM" id="CLU_033452_0_0_1"/>
<dbReference type="GeneID" id="19986816"/>
<dbReference type="Gene3D" id="1.10.10.60">
    <property type="entry name" value="Homeodomain-like"/>
    <property type="match status" value="1"/>
</dbReference>
<dbReference type="PANTHER" id="PTHR24323:SF7">
    <property type="entry name" value="HOMEOBOX DOMAIN-CONTAINING PROTEIN"/>
    <property type="match status" value="1"/>
</dbReference>
<accession>V9D054</accession>
<evidence type="ECO:0000256" key="1">
    <source>
        <dbReference type="ARBA" id="ARBA00004123"/>
    </source>
</evidence>
<evidence type="ECO:0000313" key="10">
    <source>
        <dbReference type="Proteomes" id="UP000030678"/>
    </source>
</evidence>